<protein>
    <submittedName>
        <fullName evidence="1">Uncharacterized protein</fullName>
    </submittedName>
</protein>
<dbReference type="Proteomes" id="UP000626244">
    <property type="component" value="Unassembled WGS sequence"/>
</dbReference>
<organism evidence="1 2">
    <name type="scientific">Gottfriedia solisilvae</name>
    <dbReference type="NCBI Taxonomy" id="1516104"/>
    <lineage>
        <taxon>Bacteria</taxon>
        <taxon>Bacillati</taxon>
        <taxon>Bacillota</taxon>
        <taxon>Bacilli</taxon>
        <taxon>Bacillales</taxon>
        <taxon>Bacillaceae</taxon>
        <taxon>Gottfriedia</taxon>
    </lineage>
</organism>
<evidence type="ECO:0000313" key="2">
    <source>
        <dbReference type="Proteomes" id="UP000626244"/>
    </source>
</evidence>
<dbReference type="EMBL" id="BMHB01000002">
    <property type="protein sequence ID" value="GGI16726.1"/>
    <property type="molecule type" value="Genomic_DNA"/>
</dbReference>
<keyword evidence="2" id="KW-1185">Reference proteome</keyword>
<dbReference type="RefSeq" id="WP_088001320.1">
    <property type="nucleotide sequence ID" value="NZ_BMHB01000002.1"/>
</dbReference>
<dbReference type="OrthoDB" id="2737829at2"/>
<name>A0A8J3F1L1_9BACI</name>
<dbReference type="AlphaFoldDB" id="A0A8J3F1L1"/>
<comment type="caution">
    <text evidence="1">The sequence shown here is derived from an EMBL/GenBank/DDBJ whole genome shotgun (WGS) entry which is preliminary data.</text>
</comment>
<reference evidence="2" key="1">
    <citation type="journal article" date="2019" name="Int. J. Syst. Evol. Microbiol.">
        <title>The Global Catalogue of Microorganisms (GCM) 10K type strain sequencing project: providing services to taxonomists for standard genome sequencing and annotation.</title>
        <authorList>
            <consortium name="The Broad Institute Genomics Platform"/>
            <consortium name="The Broad Institute Genome Sequencing Center for Infectious Disease"/>
            <person name="Wu L."/>
            <person name="Ma J."/>
        </authorList>
    </citation>
    <scope>NUCLEOTIDE SEQUENCE [LARGE SCALE GENOMIC DNA]</scope>
    <source>
        <strain evidence="2">CGMCC 1.14993</strain>
    </source>
</reference>
<accession>A0A8J3F1L1</accession>
<proteinExistence type="predicted"/>
<evidence type="ECO:0000313" key="1">
    <source>
        <dbReference type="EMBL" id="GGI16726.1"/>
    </source>
</evidence>
<gene>
    <name evidence="1" type="ORF">GCM10007380_34400</name>
</gene>
<sequence>MLKDLPRGTKVSITNSIKTAFELYMRNLEWDLEAYSWDDFLAEWKSYNEQYASWQSTVEDSILNSEQFHQELATKMNADITKILNDDPTEDQIQQIEQLVKELKVEDPSYSCKLEAKYHIERLQEMQSV</sequence>